<feature type="chain" id="PRO_5005328149" evidence="2">
    <location>
        <begin position="21"/>
        <end position="264"/>
    </location>
</feature>
<evidence type="ECO:0000313" key="4">
    <source>
        <dbReference type="WBParaSite" id="SSTP_0000859800.1"/>
    </source>
</evidence>
<organism evidence="4">
    <name type="scientific">Strongyloides stercoralis</name>
    <name type="common">Threadworm</name>
    <dbReference type="NCBI Taxonomy" id="6248"/>
    <lineage>
        <taxon>Eukaryota</taxon>
        <taxon>Metazoa</taxon>
        <taxon>Ecdysozoa</taxon>
        <taxon>Nematoda</taxon>
        <taxon>Chromadorea</taxon>
        <taxon>Rhabditida</taxon>
        <taxon>Tylenchina</taxon>
        <taxon>Panagrolaimomorpha</taxon>
        <taxon>Strongyloidoidea</taxon>
        <taxon>Strongyloididae</taxon>
        <taxon>Strongyloides</taxon>
    </lineage>
</organism>
<dbReference type="STRING" id="6248.A0A0K0EGI6"/>
<keyword evidence="1" id="KW-0812">Transmembrane</keyword>
<dbReference type="AlphaFoldDB" id="A0A0K0EGI6"/>
<feature type="signal peptide" evidence="2">
    <location>
        <begin position="1"/>
        <end position="20"/>
    </location>
</feature>
<proteinExistence type="predicted"/>
<keyword evidence="1" id="KW-0472">Membrane</keyword>
<evidence type="ECO:0000256" key="2">
    <source>
        <dbReference type="SAM" id="SignalP"/>
    </source>
</evidence>
<dbReference type="WBParaSite" id="SSTP_0000859800.1">
    <property type="protein sequence ID" value="SSTP_0000859800.1"/>
    <property type="gene ID" value="SSTP_0000859800"/>
</dbReference>
<keyword evidence="2" id="KW-0732">Signal</keyword>
<keyword evidence="1" id="KW-1133">Transmembrane helix</keyword>
<evidence type="ECO:0000313" key="5">
    <source>
        <dbReference type="WBParaSite" id="TCONS_00015053.p1"/>
    </source>
</evidence>
<accession>A0A0K0EGI6</accession>
<sequence length="264" mass="31259">MKNYFLFWFYFFTIYKFLYSSKQFDNSYFNSKKEQKNDAVNNCVLKCKDEHMKAMGNEWASDFTFPLINLVSKNASLEIAYLKAQEICHENKNMKKCLDKCTKSDEKKLLLLGLKPWEDVCRNLKQLKPHFSCWKKNINFFKASCYNENLNLTIQLGNFSKNKSTPFVKVICSSFDKLSDCSLLEYKKYCGSTTTNLLKKFYQISKYAVNDMLKIKFTTLPEECENENDRKILESLELNFSIKKVKIQFLSFFITIFCLLLFFL</sequence>
<reference evidence="4" key="1">
    <citation type="submission" date="2015-08" db="UniProtKB">
        <authorList>
            <consortium name="WormBaseParasite"/>
        </authorList>
    </citation>
    <scope>IDENTIFICATION</scope>
</reference>
<keyword evidence="3" id="KW-1185">Reference proteome</keyword>
<dbReference type="WBParaSite" id="TCONS_00015053.p1">
    <property type="protein sequence ID" value="TCONS_00015053.p1"/>
    <property type="gene ID" value="XLOC_010264"/>
</dbReference>
<protein>
    <submittedName>
        <fullName evidence="5">Chondroitin proteoglycan 4 domain-containing protein</fullName>
    </submittedName>
</protein>
<dbReference type="Proteomes" id="UP000035681">
    <property type="component" value="Unplaced"/>
</dbReference>
<evidence type="ECO:0000256" key="1">
    <source>
        <dbReference type="SAM" id="Phobius"/>
    </source>
</evidence>
<evidence type="ECO:0000313" key="3">
    <source>
        <dbReference type="Proteomes" id="UP000035681"/>
    </source>
</evidence>
<feature type="transmembrane region" description="Helical" evidence="1">
    <location>
        <begin position="245"/>
        <end position="263"/>
    </location>
</feature>
<name>A0A0K0EGI6_STRER</name>